<comment type="caution">
    <text evidence="1">The sequence shown here is derived from an EMBL/GenBank/DDBJ whole genome shotgun (WGS) entry which is preliminary data.</text>
</comment>
<dbReference type="EMBL" id="BSOJ01000006">
    <property type="protein sequence ID" value="GLR25636.1"/>
    <property type="molecule type" value="Genomic_DNA"/>
</dbReference>
<evidence type="ECO:0008006" key="3">
    <source>
        <dbReference type="Google" id="ProtNLM"/>
    </source>
</evidence>
<gene>
    <name evidence="1" type="ORF">GCM10007875_07240</name>
</gene>
<proteinExistence type="predicted"/>
<sequence>MNTKPYLSQAEVQTILAAARKEAQQNSWAVTIAVVDDGGHLLGLERLDNANTISAYIAPEKARTAALGKRESKVYEDVINNGRVSFLSVPVLQATLEGGVPVLVNGQCVGAVGVSGVQSNQDAQIANAGIAALGL</sequence>
<keyword evidence="2" id="KW-1185">Reference proteome</keyword>
<accession>A0ABQ5YNY2</accession>
<dbReference type="RefSeq" id="WP_284280033.1">
    <property type="nucleotide sequence ID" value="NZ_BSOJ01000006.1"/>
</dbReference>
<dbReference type="Pfam" id="PF03928">
    <property type="entry name" value="HbpS-like"/>
    <property type="match status" value="1"/>
</dbReference>
<reference evidence="2" key="1">
    <citation type="journal article" date="2019" name="Int. J. Syst. Evol. Microbiol.">
        <title>The Global Catalogue of Microorganisms (GCM) 10K type strain sequencing project: providing services to taxonomists for standard genome sequencing and annotation.</title>
        <authorList>
            <consortium name="The Broad Institute Genomics Platform"/>
            <consortium name="The Broad Institute Genome Sequencing Center for Infectious Disease"/>
            <person name="Wu L."/>
            <person name="Ma J."/>
        </authorList>
    </citation>
    <scope>NUCLEOTIDE SEQUENCE [LARGE SCALE GENOMIC DNA]</scope>
    <source>
        <strain evidence="2">NBRC 105857</strain>
    </source>
</reference>
<protein>
    <recommendedName>
        <fullName evidence="3">Heme-binding protein</fullName>
    </recommendedName>
</protein>
<name>A0ABQ5YNY2_9BURK</name>
<dbReference type="SUPFAM" id="SSF143744">
    <property type="entry name" value="GlcG-like"/>
    <property type="match status" value="1"/>
</dbReference>
<dbReference type="InterPro" id="IPR038084">
    <property type="entry name" value="PduO/GlcC-like_sf"/>
</dbReference>
<dbReference type="PANTHER" id="PTHR34309">
    <property type="entry name" value="SLR1406 PROTEIN"/>
    <property type="match status" value="1"/>
</dbReference>
<dbReference type="PANTHER" id="PTHR34309:SF1">
    <property type="entry name" value="PROTEIN GLCG"/>
    <property type="match status" value="1"/>
</dbReference>
<organism evidence="1 2">
    <name type="scientific">Limnobacter litoralis</name>
    <dbReference type="NCBI Taxonomy" id="481366"/>
    <lineage>
        <taxon>Bacteria</taxon>
        <taxon>Pseudomonadati</taxon>
        <taxon>Pseudomonadota</taxon>
        <taxon>Betaproteobacteria</taxon>
        <taxon>Burkholderiales</taxon>
        <taxon>Burkholderiaceae</taxon>
        <taxon>Limnobacter</taxon>
    </lineage>
</organism>
<evidence type="ECO:0000313" key="1">
    <source>
        <dbReference type="EMBL" id="GLR25636.1"/>
    </source>
</evidence>
<dbReference type="InterPro" id="IPR052517">
    <property type="entry name" value="GlcG_carb_metab_protein"/>
</dbReference>
<dbReference type="Proteomes" id="UP001156664">
    <property type="component" value="Unassembled WGS sequence"/>
</dbReference>
<dbReference type="InterPro" id="IPR005624">
    <property type="entry name" value="PduO/GlcC-like"/>
</dbReference>
<evidence type="ECO:0000313" key="2">
    <source>
        <dbReference type="Proteomes" id="UP001156664"/>
    </source>
</evidence>
<dbReference type="Gene3D" id="3.30.450.150">
    <property type="entry name" value="Haem-degrading domain"/>
    <property type="match status" value="1"/>
</dbReference>